<reference evidence="3" key="1">
    <citation type="submission" date="2023-06" db="EMBL/GenBank/DDBJ databases">
        <title>Genome-scale phylogeny and comparative genomics of the fungal order Sordariales.</title>
        <authorList>
            <consortium name="Lawrence Berkeley National Laboratory"/>
            <person name="Hensen N."/>
            <person name="Bonometti L."/>
            <person name="Westerberg I."/>
            <person name="Brannstrom I.O."/>
            <person name="Guillou S."/>
            <person name="Cros-Aarteil S."/>
            <person name="Calhoun S."/>
            <person name="Haridas S."/>
            <person name="Kuo A."/>
            <person name="Mondo S."/>
            <person name="Pangilinan J."/>
            <person name="Riley R."/>
            <person name="Labutti K."/>
            <person name="Andreopoulos B."/>
            <person name="Lipzen A."/>
            <person name="Chen C."/>
            <person name="Yanf M."/>
            <person name="Daum C."/>
            <person name="Ng V."/>
            <person name="Clum A."/>
            <person name="Steindorff A."/>
            <person name="Ohm R."/>
            <person name="Martin F."/>
            <person name="Silar P."/>
            <person name="Natvig D."/>
            <person name="Lalanne C."/>
            <person name="Gautier V."/>
            <person name="Ament-Velasquez S.L."/>
            <person name="Kruys A."/>
            <person name="Hutchinson M.I."/>
            <person name="Powell A.J."/>
            <person name="Barry K."/>
            <person name="Miller A.N."/>
            <person name="Grigoriev I.V."/>
            <person name="Debuchy R."/>
            <person name="Gladieux P."/>
            <person name="Thoren M.H."/>
            <person name="Johannesson H."/>
        </authorList>
    </citation>
    <scope>NUCLEOTIDE SEQUENCE</scope>
    <source>
        <strain evidence="3">CBS 307.81</strain>
    </source>
</reference>
<evidence type="ECO:0000313" key="4">
    <source>
        <dbReference type="Proteomes" id="UP001174997"/>
    </source>
</evidence>
<evidence type="ECO:0000256" key="2">
    <source>
        <dbReference type="ARBA" id="ARBA00019014"/>
    </source>
</evidence>
<dbReference type="Proteomes" id="UP001174997">
    <property type="component" value="Unassembled WGS sequence"/>
</dbReference>
<proteinExistence type="inferred from homology"/>
<keyword evidence="4" id="KW-1185">Reference proteome</keyword>
<comment type="similarity">
    <text evidence="1">Belongs to the CutC family.</text>
</comment>
<name>A0AA40D5P0_9PEZI</name>
<dbReference type="Gene3D" id="3.20.20.380">
    <property type="entry name" value="Copper homeostasis (CutC) domain"/>
    <property type="match status" value="1"/>
</dbReference>
<dbReference type="EMBL" id="JAULSY010000156">
    <property type="protein sequence ID" value="KAK0661189.1"/>
    <property type="molecule type" value="Genomic_DNA"/>
</dbReference>
<gene>
    <name evidence="3" type="ORF">QBC41DRAFT_261301</name>
</gene>
<accession>A0AA40D5P0</accession>
<protein>
    <recommendedName>
        <fullName evidence="2">Copper homeostasis protein cutC homolog</fullName>
    </recommendedName>
</protein>
<evidence type="ECO:0000313" key="3">
    <source>
        <dbReference type="EMBL" id="KAK0661189.1"/>
    </source>
</evidence>
<dbReference type="GO" id="GO:0005507">
    <property type="term" value="F:copper ion binding"/>
    <property type="evidence" value="ECO:0007669"/>
    <property type="project" value="TreeGrafter"/>
</dbReference>
<dbReference type="PANTHER" id="PTHR12598:SF0">
    <property type="entry name" value="COPPER HOMEOSTASIS PROTEIN CUTC HOMOLOG"/>
    <property type="match status" value="1"/>
</dbReference>
<dbReference type="Pfam" id="PF03932">
    <property type="entry name" value="CutC"/>
    <property type="match status" value="1"/>
</dbReference>
<dbReference type="InterPro" id="IPR005627">
    <property type="entry name" value="CutC-like"/>
</dbReference>
<evidence type="ECO:0000256" key="1">
    <source>
        <dbReference type="ARBA" id="ARBA00007768"/>
    </source>
</evidence>
<organism evidence="3 4">
    <name type="scientific">Cercophora samala</name>
    <dbReference type="NCBI Taxonomy" id="330535"/>
    <lineage>
        <taxon>Eukaryota</taxon>
        <taxon>Fungi</taxon>
        <taxon>Dikarya</taxon>
        <taxon>Ascomycota</taxon>
        <taxon>Pezizomycotina</taxon>
        <taxon>Sordariomycetes</taxon>
        <taxon>Sordariomycetidae</taxon>
        <taxon>Sordariales</taxon>
        <taxon>Lasiosphaeriaceae</taxon>
        <taxon>Cercophora</taxon>
    </lineage>
</organism>
<dbReference type="SUPFAM" id="SSF110395">
    <property type="entry name" value="CutC-like"/>
    <property type="match status" value="1"/>
</dbReference>
<dbReference type="PANTHER" id="PTHR12598">
    <property type="entry name" value="COPPER HOMEOSTASIS PROTEIN CUTC"/>
    <property type="match status" value="1"/>
</dbReference>
<dbReference type="InterPro" id="IPR036822">
    <property type="entry name" value="CutC-like_dom_sf"/>
</dbReference>
<dbReference type="AlphaFoldDB" id="A0AA40D5P0"/>
<comment type="caution">
    <text evidence="3">The sequence shown here is derived from an EMBL/GenBank/DDBJ whole genome shotgun (WGS) entry which is preliminary data.</text>
</comment>
<sequence length="286" mass="31730">MSAIEIAIFGPNSGVAAVRAVGQRLNGKTRLELNRSESYGQDGLTPFMRELEQLDDSLHQAGLKDVPVRIMIRPRGGNFIYSDAEFEKMKSDLLEFKGSQCMREKRGDGFVFGILKESSSDAQRLVVDRERTAELRGLAGPDFQCVFHRAFDQVIATARDDNGWKTELEWLEMQKMAVLTSGGRGNASNNAKVLRKVLDETSLTGQELIVGGGVRSETLESMLNDMGGLGRIFALTSLRGVGMVLHSSFLTPMLRDNIMFFDVLEARKFKTTLDVTTEKQLAKARS</sequence>